<evidence type="ECO:0000259" key="2">
    <source>
        <dbReference type="Pfam" id="PF07853"/>
    </source>
</evidence>
<sequence>MKFLRINQNAFFCTTMWGMTLAGIGTQIYFYPRLPERVAIHFNALGDATGWASKTTLLIIDIGVLLFMAALFQLMLYYLPKKPEELINIPHKDYWFSPEKRELTVKRVSRYLLWFSNLTLLFLVGLFYLTAEVNYYQTFRLGNLFWLLIGLYLAAIFFLTVELMLFFFKTPRK</sequence>
<dbReference type="eggNOG" id="COG4194">
    <property type="taxonomic scope" value="Bacteria"/>
</dbReference>
<dbReference type="PaxDb" id="880073-Calab_0993"/>
<dbReference type="Proteomes" id="UP000004671">
    <property type="component" value="Chromosome"/>
</dbReference>
<gene>
    <name evidence="3" type="ORF">Cabys_4173</name>
    <name evidence="4" type="ORF">Calab_0993</name>
</gene>
<dbReference type="STRING" id="880073.Cabys_4173"/>
<dbReference type="HOGENOM" id="CLU_131964_0_0_0"/>
<organism evidence="4 5">
    <name type="scientific">Caldithrix abyssi DSM 13497</name>
    <dbReference type="NCBI Taxonomy" id="880073"/>
    <lineage>
        <taxon>Bacteria</taxon>
        <taxon>Pseudomonadati</taxon>
        <taxon>Calditrichota</taxon>
        <taxon>Calditrichia</taxon>
        <taxon>Calditrichales</taxon>
        <taxon>Calditrichaceae</taxon>
        <taxon>Caldithrix</taxon>
    </lineage>
</organism>
<dbReference type="InParanoid" id="H1XVC1"/>
<dbReference type="InterPro" id="IPR012867">
    <property type="entry name" value="DUF1648"/>
</dbReference>
<evidence type="ECO:0000256" key="1">
    <source>
        <dbReference type="SAM" id="Phobius"/>
    </source>
</evidence>
<dbReference type="OrthoDB" id="197163at2"/>
<dbReference type="KEGG" id="caby:Cabys_4173"/>
<name>H1XVC1_CALAY</name>
<keyword evidence="1" id="KW-1133">Transmembrane helix</keyword>
<reference evidence="3 6" key="2">
    <citation type="submission" date="2016-11" db="EMBL/GenBank/DDBJ databases">
        <title>Genomic analysis of Caldithrix abyssi and proposal of a novel bacterial phylum Caldithrichaeota.</title>
        <authorList>
            <person name="Kublanov I."/>
            <person name="Sigalova O."/>
            <person name="Gavrilov S."/>
            <person name="Lebedinsky A."/>
            <person name="Ivanova N."/>
            <person name="Daum C."/>
            <person name="Reddy T."/>
            <person name="Klenk H.P."/>
            <person name="Goker M."/>
            <person name="Reva O."/>
            <person name="Miroshnichenko M."/>
            <person name="Kyprides N."/>
            <person name="Woyke T."/>
            <person name="Gelfand M."/>
        </authorList>
    </citation>
    <scope>NUCLEOTIDE SEQUENCE [LARGE SCALE GENOMIC DNA]</scope>
    <source>
        <strain evidence="3 6">LF13</strain>
    </source>
</reference>
<keyword evidence="5" id="KW-1185">Reference proteome</keyword>
<dbReference type="Pfam" id="PF07853">
    <property type="entry name" value="DUF1648"/>
    <property type="match status" value="1"/>
</dbReference>
<feature type="transmembrane region" description="Helical" evidence="1">
    <location>
        <begin position="51"/>
        <end position="79"/>
    </location>
</feature>
<keyword evidence="1" id="KW-0472">Membrane</keyword>
<evidence type="ECO:0000313" key="3">
    <source>
        <dbReference type="EMBL" id="APF20918.1"/>
    </source>
</evidence>
<reference evidence="4 5" key="1">
    <citation type="submission" date="2011-09" db="EMBL/GenBank/DDBJ databases">
        <title>The permanent draft genome of Caldithrix abyssi DSM 13497.</title>
        <authorList>
            <consortium name="US DOE Joint Genome Institute (JGI-PGF)"/>
            <person name="Lucas S."/>
            <person name="Han J."/>
            <person name="Lapidus A."/>
            <person name="Bruce D."/>
            <person name="Goodwin L."/>
            <person name="Pitluck S."/>
            <person name="Peters L."/>
            <person name="Kyrpides N."/>
            <person name="Mavromatis K."/>
            <person name="Ivanova N."/>
            <person name="Mikhailova N."/>
            <person name="Chertkov O."/>
            <person name="Detter J.C."/>
            <person name="Tapia R."/>
            <person name="Han C."/>
            <person name="Land M."/>
            <person name="Hauser L."/>
            <person name="Markowitz V."/>
            <person name="Cheng J.-F."/>
            <person name="Hugenholtz P."/>
            <person name="Woyke T."/>
            <person name="Wu D."/>
            <person name="Spring S."/>
            <person name="Brambilla E."/>
            <person name="Klenk H.-P."/>
            <person name="Eisen J.A."/>
        </authorList>
    </citation>
    <scope>NUCLEOTIDE SEQUENCE [LARGE SCALE GENOMIC DNA]</scope>
    <source>
        <strain evidence="4 5">DSM 13497</strain>
    </source>
</reference>
<proteinExistence type="predicted"/>
<dbReference type="Proteomes" id="UP000183868">
    <property type="component" value="Chromosome"/>
</dbReference>
<dbReference type="EMBL" id="CM001402">
    <property type="protein sequence ID" value="EHO40627.1"/>
    <property type="molecule type" value="Genomic_DNA"/>
</dbReference>
<evidence type="ECO:0000313" key="4">
    <source>
        <dbReference type="EMBL" id="EHO40627.1"/>
    </source>
</evidence>
<accession>H1XVC1</accession>
<feature type="transmembrane region" description="Helical" evidence="1">
    <location>
        <begin position="143"/>
        <end position="168"/>
    </location>
</feature>
<keyword evidence="1" id="KW-0812">Transmembrane</keyword>
<protein>
    <recommendedName>
        <fullName evidence="2">DUF1648 domain-containing protein</fullName>
    </recommendedName>
</protein>
<dbReference type="RefSeq" id="WP_006927652.1">
    <property type="nucleotide sequence ID" value="NZ_CM001402.1"/>
</dbReference>
<feature type="transmembrane region" description="Helical" evidence="1">
    <location>
        <begin position="12"/>
        <end position="31"/>
    </location>
</feature>
<dbReference type="AlphaFoldDB" id="H1XVC1"/>
<evidence type="ECO:0000313" key="6">
    <source>
        <dbReference type="Proteomes" id="UP000183868"/>
    </source>
</evidence>
<evidence type="ECO:0000313" key="5">
    <source>
        <dbReference type="Proteomes" id="UP000004671"/>
    </source>
</evidence>
<feature type="transmembrane region" description="Helical" evidence="1">
    <location>
        <begin position="111"/>
        <end position="131"/>
    </location>
</feature>
<feature type="domain" description="DUF1648" evidence="2">
    <location>
        <begin position="20"/>
        <end position="60"/>
    </location>
</feature>
<dbReference type="EMBL" id="CP018099">
    <property type="protein sequence ID" value="APF20918.1"/>
    <property type="molecule type" value="Genomic_DNA"/>
</dbReference>